<dbReference type="GeneID" id="86969886"/>
<name>A0A178HHK1_9LACT</name>
<dbReference type="Gene3D" id="3.10.20.300">
    <property type="entry name" value="mk0293 like domain"/>
    <property type="match status" value="1"/>
</dbReference>
<evidence type="ECO:0000313" key="1">
    <source>
        <dbReference type="EMBL" id="RAV79787.1"/>
    </source>
</evidence>
<dbReference type="Pfam" id="PF01969">
    <property type="entry name" value="Ni_insertion"/>
    <property type="match status" value="1"/>
</dbReference>
<dbReference type="AlphaFoldDB" id="A0A178HHK1"/>
<organism evidence="1 2">
    <name type="scientific">Aerococcus urinae</name>
    <dbReference type="NCBI Taxonomy" id="1376"/>
    <lineage>
        <taxon>Bacteria</taxon>
        <taxon>Bacillati</taxon>
        <taxon>Bacillota</taxon>
        <taxon>Bacilli</taxon>
        <taxon>Lactobacillales</taxon>
        <taxon>Aerococcaceae</taxon>
        <taxon>Aerococcus</taxon>
    </lineage>
</organism>
<comment type="caution">
    <text evidence="1">The sequence shown here is derived from an EMBL/GenBank/DDBJ whole genome shotgun (WGS) entry which is preliminary data.</text>
</comment>
<dbReference type="PANTHER" id="PTHR36566">
    <property type="entry name" value="NICKEL INSERTION PROTEIN-RELATED"/>
    <property type="match status" value="1"/>
</dbReference>
<sequence length="147" mass="16684">MIECQVDDMTGEALGYLLRLLESQAEVLDVFYSPVKMKKDRPGVLITVLTPNKDKKSVAKILLKESSSFGVRYYDSERLILEREFTQVALLGGWLQLKIGYLDGKIIKVTPEYDDLVNLARDNHLALSQVYQKALAVIEEKYGSQIE</sequence>
<protein>
    <submittedName>
        <fullName evidence="1">DUF111 family protein</fullName>
    </submittedName>
</protein>
<accession>A0A178HHK1</accession>
<dbReference type="RefSeq" id="WP_064292372.1">
    <property type="nucleotide sequence ID" value="NZ_JASOKO010000012.1"/>
</dbReference>
<dbReference type="PANTHER" id="PTHR36566:SF1">
    <property type="entry name" value="PYRIDINIUM-3,5-BISTHIOCARBOXYLIC ACID MONONUCLEOTIDE NICKEL INSERTION PROTEIN"/>
    <property type="match status" value="1"/>
</dbReference>
<evidence type="ECO:0000313" key="2">
    <source>
        <dbReference type="Proteomes" id="UP000251923"/>
    </source>
</evidence>
<dbReference type="Proteomes" id="UP000251923">
    <property type="component" value="Unassembled WGS sequence"/>
</dbReference>
<dbReference type="InterPro" id="IPR002822">
    <property type="entry name" value="Ni_insertion"/>
</dbReference>
<proteinExistence type="predicted"/>
<gene>
    <name evidence="1" type="ORF">DBT54_05000</name>
</gene>
<reference evidence="1 2" key="1">
    <citation type="submission" date="2018-04" db="EMBL/GenBank/DDBJ databases">
        <title>Aerococcus urinae genomes.</title>
        <authorList>
            <person name="Hilt E."/>
            <person name="Gilbert N.M."/>
            <person name="Thomas-White K."/>
            <person name="Putonti C."/>
            <person name="Lewis A.L."/>
            <person name="Visck K.L."/>
            <person name="Wolfe A.J."/>
        </authorList>
    </citation>
    <scope>NUCLEOTIDE SEQUENCE [LARGE SCALE GENOMIC DNA]</scope>
    <source>
        <strain evidence="1 2">UMB7480</strain>
    </source>
</reference>
<dbReference type="Gene3D" id="3.30.70.1380">
    <property type="entry name" value="Transcriptional regulatory protein pf0864 domain like"/>
    <property type="match status" value="1"/>
</dbReference>
<dbReference type="EMBL" id="QMHM01000007">
    <property type="protein sequence ID" value="RAV79787.1"/>
    <property type="molecule type" value="Genomic_DNA"/>
</dbReference>